<feature type="region of interest" description="Disordered" evidence="7">
    <location>
        <begin position="548"/>
        <end position="593"/>
    </location>
</feature>
<keyword evidence="3 6" id="KW-0238">DNA-binding</keyword>
<feature type="compositionally biased region" description="Basic and acidic residues" evidence="7">
    <location>
        <begin position="9"/>
        <end position="21"/>
    </location>
</feature>
<proteinExistence type="predicted"/>
<dbReference type="PANTHER" id="PTHR11037:SF20">
    <property type="entry name" value="PROTEIN GRAINYHEAD"/>
    <property type="match status" value="1"/>
</dbReference>
<feature type="compositionally biased region" description="Low complexity" evidence="7">
    <location>
        <begin position="396"/>
        <end position="405"/>
    </location>
</feature>
<evidence type="ECO:0000256" key="7">
    <source>
        <dbReference type="SAM" id="MobiDB-lite"/>
    </source>
</evidence>
<dbReference type="InterPro" id="IPR040167">
    <property type="entry name" value="TF_CP2-like"/>
</dbReference>
<dbReference type="PANTHER" id="PTHR11037">
    <property type="entry name" value="TRANSCRIPTION FACTOR CP2"/>
    <property type="match status" value="1"/>
</dbReference>
<evidence type="ECO:0000259" key="8">
    <source>
        <dbReference type="PROSITE" id="PS51968"/>
    </source>
</evidence>
<dbReference type="InterPro" id="IPR057520">
    <property type="entry name" value="GRHL1/CP2_C"/>
</dbReference>
<feature type="compositionally biased region" description="Basic and acidic residues" evidence="7">
    <location>
        <begin position="575"/>
        <end position="585"/>
    </location>
</feature>
<keyword evidence="2" id="KW-0805">Transcription regulation</keyword>
<evidence type="ECO:0000256" key="5">
    <source>
        <dbReference type="ARBA" id="ARBA00023242"/>
    </source>
</evidence>
<dbReference type="Proteomes" id="UP001164746">
    <property type="component" value="Chromosome 13"/>
</dbReference>
<evidence type="ECO:0000256" key="4">
    <source>
        <dbReference type="ARBA" id="ARBA00023163"/>
    </source>
</evidence>
<evidence type="ECO:0000256" key="2">
    <source>
        <dbReference type="ARBA" id="ARBA00023015"/>
    </source>
</evidence>
<evidence type="ECO:0000256" key="3">
    <source>
        <dbReference type="ARBA" id="ARBA00023125"/>
    </source>
</evidence>
<keyword evidence="10" id="KW-1185">Reference proteome</keyword>
<evidence type="ECO:0000313" key="10">
    <source>
        <dbReference type="Proteomes" id="UP001164746"/>
    </source>
</evidence>
<feature type="region of interest" description="Disordered" evidence="7">
    <location>
        <begin position="386"/>
        <end position="414"/>
    </location>
</feature>
<feature type="domain" description="Grh/CP2 DB" evidence="8">
    <location>
        <begin position="595"/>
        <end position="826"/>
    </location>
</feature>
<protein>
    <submittedName>
        <fullName evidence="9">ELF1-like protein</fullName>
    </submittedName>
</protein>
<sequence length="990" mass="108479">MSLDTCPSEDLKPDSHSEVHNFDTNNNDGCDKTDDDDDIKGGQQSPDGGRGSPTTDGPPDDIRGFYGHPLTVATAAVDDDTQASAVALLHEYINLPALDRSGMKIGETINSIYDIMRDDGAIAKIDGPEGEYIQLLQTTLASDVDKFFNRECGDASSVTSGGSLLEAVTSGLALHGGPQGINTLNEEVIHEVCVETSCMNAEGDVIFTGVPEGIQELVESPDSEIIVHEELAMPSLDAVRNEPPSQECAATGNVAQTAAPLTCHVKSAPGNSRKRELKLHGTEKAQEISKTLVKALTEKLKKRMNAKAVVKPSEKTELETAVSAIPSFKSDIPNHVTSTPIVMSSTTPNAENGHGATSSLYSKVLPVDSTGSVVAASLPTYQAAVAQRPPPADPGTLPSSTLPTTQPCDQTSTTHQCSSVDLQCTTSAIPVLTPCVSADSIIAKHPQFMRTQSVPSQKNNQNAFQSVLSPEKGAIPTVPPRPFLPPPNYFLPGVHPVYPPYMFPPLQAPGASLQTAERDALMERYMSQGVYMPEAPVPVLGPACALKRNPSAVRSPDGNDSDAPPRNHNNVQYPEKQDSDCEQRGRVTKRRKSHDTSGYRYFVECPISTTQKADLDRMTYLNKGQYYGLTLEYTGRPKNQMVKSVVMVVFRQDRHLGDERKAWEFWHSRQNSFKQRVIDIDTKNSVGVNPNATEEIAFNAVVVRWNTKDSPVKVSVAIHCLSTDFSNQKGVKGLPLHVQIDTYDISSSGKEAGPVSRGFCQIKVFCDKGAERKIRDEERRKHCKTSLKEESVTKGRRRQEDQYHPMTERSEFYPMADLLTPPILFSPSFDANDSGRGSPMNLTMNDEECSSSITSSGDHYDSSDDASFVAKRPRLDQLEPCPQIFMPQPKVLIYVRERQDAVFTAIMISPPTLAGLLHAVEEKFHVPMSKIKNSYKRSKRGILVRMDDNIIRHYSHEATFIIDLTQEGADYELILSEIDANYAMNAEISD</sequence>
<keyword evidence="5 6" id="KW-0539">Nucleus</keyword>
<accession>A0ABY7FQA1</accession>
<reference evidence="9" key="1">
    <citation type="submission" date="2022-11" db="EMBL/GenBank/DDBJ databases">
        <title>Centuries of genome instability and evolution in soft-shell clam transmissible cancer (bioRxiv).</title>
        <authorList>
            <person name="Hart S.F.M."/>
            <person name="Yonemitsu M.A."/>
            <person name="Giersch R.M."/>
            <person name="Beal B.F."/>
            <person name="Arriagada G."/>
            <person name="Davis B.W."/>
            <person name="Ostrander E.A."/>
            <person name="Goff S.P."/>
            <person name="Metzger M.J."/>
        </authorList>
    </citation>
    <scope>NUCLEOTIDE SEQUENCE</scope>
    <source>
        <strain evidence="9">MELC-2E11</strain>
        <tissue evidence="9">Siphon/mantle</tissue>
    </source>
</reference>
<dbReference type="InterPro" id="IPR007604">
    <property type="entry name" value="CP2"/>
</dbReference>
<organism evidence="9 10">
    <name type="scientific">Mya arenaria</name>
    <name type="common">Soft-shell clam</name>
    <dbReference type="NCBI Taxonomy" id="6604"/>
    <lineage>
        <taxon>Eukaryota</taxon>
        <taxon>Metazoa</taxon>
        <taxon>Spiralia</taxon>
        <taxon>Lophotrochozoa</taxon>
        <taxon>Mollusca</taxon>
        <taxon>Bivalvia</taxon>
        <taxon>Autobranchia</taxon>
        <taxon>Heteroconchia</taxon>
        <taxon>Euheterodonta</taxon>
        <taxon>Imparidentia</taxon>
        <taxon>Neoheterodontei</taxon>
        <taxon>Myida</taxon>
        <taxon>Myoidea</taxon>
        <taxon>Myidae</taxon>
        <taxon>Mya</taxon>
    </lineage>
</organism>
<dbReference type="PROSITE" id="PS51968">
    <property type="entry name" value="GRH_CP2_DB"/>
    <property type="match status" value="1"/>
</dbReference>
<dbReference type="Pfam" id="PF04516">
    <property type="entry name" value="CP2"/>
    <property type="match status" value="1"/>
</dbReference>
<dbReference type="EMBL" id="CP111024">
    <property type="protein sequence ID" value="WAR22898.1"/>
    <property type="molecule type" value="Genomic_DNA"/>
</dbReference>
<dbReference type="Pfam" id="PF25416">
    <property type="entry name" value="GRHL1_C"/>
    <property type="match status" value="1"/>
</dbReference>
<keyword evidence="4" id="KW-0804">Transcription</keyword>
<feature type="region of interest" description="Disordered" evidence="7">
    <location>
        <begin position="1"/>
        <end position="66"/>
    </location>
</feature>
<evidence type="ECO:0000313" key="9">
    <source>
        <dbReference type="EMBL" id="WAR22898.1"/>
    </source>
</evidence>
<name>A0ABY7FQA1_MYAAR</name>
<evidence type="ECO:0000256" key="1">
    <source>
        <dbReference type="ARBA" id="ARBA00004123"/>
    </source>
</evidence>
<comment type="subcellular location">
    <subcellularLocation>
        <location evidence="1 6">Nucleus</location>
    </subcellularLocation>
</comment>
<gene>
    <name evidence="9" type="ORF">MAR_036567</name>
</gene>
<evidence type="ECO:0000256" key="6">
    <source>
        <dbReference type="PROSITE-ProRule" id="PRU01313"/>
    </source>
</evidence>